<dbReference type="PIRSF" id="PIRSF018297">
    <property type="entry name" value="Doc"/>
    <property type="match status" value="1"/>
</dbReference>
<name>A0A0E3Z1V0_9GAMM</name>
<reference evidence="2 3" key="1">
    <citation type="journal article" date="2015" name="Genome Announc.">
        <title>Complete Genome Sequence of Pseudoxanthomonas suwonensis Strain J1, a Cellulose-Degrading Bacterium Isolated from Leaf- and Wood-Enriched Soil.</title>
        <authorList>
            <person name="Hou L."/>
            <person name="Jiang J."/>
            <person name="Xu Z."/>
            <person name="Zhou Y."/>
            <person name="Leung F.C."/>
        </authorList>
    </citation>
    <scope>NUCLEOTIDE SEQUENCE [LARGE SCALE GENOMIC DNA]</scope>
    <source>
        <strain evidence="2 3">J1</strain>
    </source>
</reference>
<organism evidence="2 3">
    <name type="scientific">Pseudoxanthomonas suwonensis</name>
    <dbReference type="NCBI Taxonomy" id="314722"/>
    <lineage>
        <taxon>Bacteria</taxon>
        <taxon>Pseudomonadati</taxon>
        <taxon>Pseudomonadota</taxon>
        <taxon>Gammaproteobacteria</taxon>
        <taxon>Lysobacterales</taxon>
        <taxon>Lysobacteraceae</taxon>
        <taxon>Pseudoxanthomonas</taxon>
    </lineage>
</organism>
<dbReference type="AlphaFoldDB" id="A0A0E3Z1V0"/>
<gene>
    <name evidence="2" type="ORF">WQ53_02850</name>
</gene>
<dbReference type="Gene3D" id="1.20.120.1870">
    <property type="entry name" value="Fic/DOC protein, Fido domain"/>
    <property type="match status" value="1"/>
</dbReference>
<protein>
    <submittedName>
        <fullName evidence="2">Death-on-curing protein</fullName>
    </submittedName>
</protein>
<evidence type="ECO:0000259" key="1">
    <source>
        <dbReference type="PROSITE" id="PS51459"/>
    </source>
</evidence>
<dbReference type="SUPFAM" id="SSF140931">
    <property type="entry name" value="Fic-like"/>
    <property type="match status" value="1"/>
</dbReference>
<keyword evidence="3" id="KW-1185">Reference proteome</keyword>
<evidence type="ECO:0000313" key="2">
    <source>
        <dbReference type="EMBL" id="AKC85858.1"/>
    </source>
</evidence>
<sequence>MIVWIERPLALAIHERQLAEHGGGIGVRDEALLESALARPQQLFAYGDPPPDLAALAASLAYGLARNHPFVDGNKRTAHVCYYVFLILNDVRLDAGLDEMYVQMIALAEGSLDETAFADWLRPRMVTAHGGKVQEKRAGYRR</sequence>
<dbReference type="KEGG" id="psuw:WQ53_02850"/>
<dbReference type="Pfam" id="PF02661">
    <property type="entry name" value="Fic"/>
    <property type="match status" value="1"/>
</dbReference>
<evidence type="ECO:0000313" key="3">
    <source>
        <dbReference type="Proteomes" id="UP000033067"/>
    </source>
</evidence>
<dbReference type="InterPro" id="IPR053737">
    <property type="entry name" value="Type_II_TA_Toxin"/>
</dbReference>
<dbReference type="InterPro" id="IPR003812">
    <property type="entry name" value="Fido"/>
</dbReference>
<dbReference type="OrthoDB" id="9802752at2"/>
<dbReference type="PANTHER" id="PTHR39426:SF1">
    <property type="entry name" value="HOMOLOGY TO DEATH-ON-CURING PROTEIN OF PHAGE P1"/>
    <property type="match status" value="1"/>
</dbReference>
<dbReference type="NCBIfam" id="TIGR01550">
    <property type="entry name" value="DOC_P1"/>
    <property type="match status" value="1"/>
</dbReference>
<accession>A0A0E3Z1V0</accession>
<dbReference type="GO" id="GO:0016301">
    <property type="term" value="F:kinase activity"/>
    <property type="evidence" value="ECO:0007669"/>
    <property type="project" value="InterPro"/>
</dbReference>
<dbReference type="InterPro" id="IPR006440">
    <property type="entry name" value="Doc"/>
</dbReference>
<dbReference type="EMBL" id="CP011144">
    <property type="protein sequence ID" value="AKC85858.1"/>
    <property type="molecule type" value="Genomic_DNA"/>
</dbReference>
<dbReference type="RefSeq" id="WP_052630217.1">
    <property type="nucleotide sequence ID" value="NZ_CP011144.1"/>
</dbReference>
<dbReference type="InterPro" id="IPR036597">
    <property type="entry name" value="Fido-like_dom_sf"/>
</dbReference>
<proteinExistence type="predicted"/>
<feature type="domain" description="Fido" evidence="1">
    <location>
        <begin position="5"/>
        <end position="123"/>
    </location>
</feature>
<dbReference type="Proteomes" id="UP000033067">
    <property type="component" value="Chromosome"/>
</dbReference>
<dbReference type="PATRIC" id="fig|314722.6.peg.596"/>
<dbReference type="PROSITE" id="PS51459">
    <property type="entry name" value="FIDO"/>
    <property type="match status" value="1"/>
</dbReference>
<dbReference type="PANTHER" id="PTHR39426">
    <property type="entry name" value="HOMOLOGY TO DEATH-ON-CURING PROTEIN OF PHAGE P1"/>
    <property type="match status" value="1"/>
</dbReference>